<sequence>MTITPTTAPHLAGATVPPDGETRSVADISNLDLGDRPEIRPRMGHAVGIAKRVGVAAASLAVGVGAAVAVGAVTGLTAPVALTVGVVGAAALTAVAANWSTCGMSVAGVVAAPKQADRPGDGSALGRLGAHLAGSLLTALPVGAGLGLVGMAVQSVVGPVPVAPLLAGWSSLAFLYGLHETGLLRMPTPMRRQQLPRHLRRVGRPMRVSFYFGTLIGPGFMIFIRSSAYYLLFLGAIALANPVLGAALFAVVSLGRCGPSALAIAHQRQGGTMGDFLLTCTAADRMVQLAAGSGLVALAGFGAAALAM</sequence>
<reference evidence="3" key="1">
    <citation type="submission" date="2023-10" db="EMBL/GenBank/DDBJ databases">
        <title>Development of a sustainable strategy for remediation of hydrocarbon-contaminated territories based on the waste exchange concept.</title>
        <authorList>
            <person name="Krivoruchko A."/>
        </authorList>
    </citation>
    <scope>NUCLEOTIDE SEQUENCE</scope>
    <source>
        <strain evidence="3">IEGM 1175</strain>
    </source>
</reference>
<protein>
    <submittedName>
        <fullName evidence="3">Methylamine utilization protein</fullName>
    </submittedName>
</protein>
<feature type="region of interest" description="Disordered" evidence="1">
    <location>
        <begin position="1"/>
        <end position="25"/>
    </location>
</feature>
<evidence type="ECO:0000313" key="3">
    <source>
        <dbReference type="EMBL" id="MDV6297743.1"/>
    </source>
</evidence>
<gene>
    <name evidence="3" type="ORF">R3P82_01295</name>
</gene>
<feature type="transmembrane region" description="Helical" evidence="2">
    <location>
        <begin position="132"/>
        <end position="153"/>
    </location>
</feature>
<feature type="transmembrane region" description="Helical" evidence="2">
    <location>
        <begin position="230"/>
        <end position="252"/>
    </location>
</feature>
<dbReference type="EMBL" id="JAWLKJ010000001">
    <property type="protein sequence ID" value="MDV6297743.1"/>
    <property type="molecule type" value="Genomic_DNA"/>
</dbReference>
<accession>A0AAE4QWP6</accession>
<comment type="caution">
    <text evidence="3">The sequence shown here is derived from an EMBL/GenBank/DDBJ whole genome shotgun (WGS) entry which is preliminary data.</text>
</comment>
<keyword evidence="2" id="KW-1133">Transmembrane helix</keyword>
<evidence type="ECO:0000313" key="4">
    <source>
        <dbReference type="Proteomes" id="UP001185873"/>
    </source>
</evidence>
<feature type="transmembrane region" description="Helical" evidence="2">
    <location>
        <begin position="205"/>
        <end position="224"/>
    </location>
</feature>
<evidence type="ECO:0000256" key="2">
    <source>
        <dbReference type="SAM" id="Phobius"/>
    </source>
</evidence>
<name>A0AAE4QWP6_9ACTN</name>
<feature type="transmembrane region" description="Helical" evidence="2">
    <location>
        <begin position="165"/>
        <end position="184"/>
    </location>
</feature>
<organism evidence="3 4">
    <name type="scientific">Dietzia maris</name>
    <dbReference type="NCBI Taxonomy" id="37915"/>
    <lineage>
        <taxon>Bacteria</taxon>
        <taxon>Bacillati</taxon>
        <taxon>Actinomycetota</taxon>
        <taxon>Actinomycetes</taxon>
        <taxon>Mycobacteriales</taxon>
        <taxon>Dietziaceae</taxon>
        <taxon>Dietzia</taxon>
    </lineage>
</organism>
<dbReference type="AlphaFoldDB" id="A0AAE4QWP6"/>
<evidence type="ECO:0000256" key="1">
    <source>
        <dbReference type="SAM" id="MobiDB-lite"/>
    </source>
</evidence>
<dbReference type="Proteomes" id="UP001185873">
    <property type="component" value="Unassembled WGS sequence"/>
</dbReference>
<keyword evidence="2" id="KW-0472">Membrane</keyword>
<feature type="transmembrane region" description="Helical" evidence="2">
    <location>
        <begin position="80"/>
        <end position="111"/>
    </location>
</feature>
<feature type="transmembrane region" description="Helical" evidence="2">
    <location>
        <begin position="53"/>
        <end position="74"/>
    </location>
</feature>
<proteinExistence type="predicted"/>
<keyword evidence="2" id="KW-0812">Transmembrane</keyword>
<feature type="transmembrane region" description="Helical" evidence="2">
    <location>
        <begin position="286"/>
        <end position="307"/>
    </location>
</feature>